<dbReference type="SUPFAM" id="SSF47923">
    <property type="entry name" value="Ypt/Rab-GAP domain of gyp1p"/>
    <property type="match status" value="2"/>
</dbReference>
<dbReference type="PANTHER" id="PTHR13297">
    <property type="entry name" value="TBC1 DOMAIN FAMILY MEMBER 23-RELATED"/>
    <property type="match status" value="1"/>
</dbReference>
<gene>
    <name evidence="8" type="ORF">F1559_004608</name>
</gene>
<comment type="subcellular location">
    <subcellularLocation>
        <location evidence="1">Golgi apparatus</location>
        <location evidence="1">trans-Golgi network</location>
    </subcellularLocation>
</comment>
<dbReference type="PANTHER" id="PTHR13297:SF5">
    <property type="entry name" value="TBC1 DOMAIN FAMILY MEMBER 23"/>
    <property type="match status" value="1"/>
</dbReference>
<dbReference type="Proteomes" id="UP000530660">
    <property type="component" value="Unassembled WGS sequence"/>
</dbReference>
<dbReference type="InterPro" id="IPR039755">
    <property type="entry name" value="TBC1D23"/>
</dbReference>
<dbReference type="OrthoDB" id="4044at2759"/>
<evidence type="ECO:0000256" key="2">
    <source>
        <dbReference type="ARBA" id="ARBA00014207"/>
    </source>
</evidence>
<organism evidence="8 9">
    <name type="scientific">Cyanidiococcus yangmingshanensis</name>
    <dbReference type="NCBI Taxonomy" id="2690220"/>
    <lineage>
        <taxon>Eukaryota</taxon>
        <taxon>Rhodophyta</taxon>
        <taxon>Bangiophyceae</taxon>
        <taxon>Cyanidiales</taxon>
        <taxon>Cyanidiaceae</taxon>
        <taxon>Cyanidiococcus</taxon>
    </lineage>
</organism>
<dbReference type="PROSITE" id="PS50086">
    <property type="entry name" value="TBC_RABGAP"/>
    <property type="match status" value="1"/>
</dbReference>
<dbReference type="GO" id="GO:0099041">
    <property type="term" value="P:vesicle tethering to Golgi"/>
    <property type="evidence" value="ECO:0007669"/>
    <property type="project" value="TreeGrafter"/>
</dbReference>
<dbReference type="InterPro" id="IPR000195">
    <property type="entry name" value="Rab-GAP-TBC_dom"/>
</dbReference>
<keyword evidence="4" id="KW-0333">Golgi apparatus</keyword>
<comment type="caution">
    <text evidence="8">The sequence shown here is derived from an EMBL/GenBank/DDBJ whole genome shotgun (WGS) entry which is preliminary data.</text>
</comment>
<dbReference type="SMART" id="SM00164">
    <property type="entry name" value="TBC"/>
    <property type="match status" value="1"/>
</dbReference>
<dbReference type="Pfam" id="PF00566">
    <property type="entry name" value="RabGAP-TBC"/>
    <property type="match status" value="1"/>
</dbReference>
<evidence type="ECO:0000256" key="4">
    <source>
        <dbReference type="ARBA" id="ARBA00023034"/>
    </source>
</evidence>
<dbReference type="GO" id="GO:0042147">
    <property type="term" value="P:retrograde transport, endosome to Golgi"/>
    <property type="evidence" value="ECO:0007669"/>
    <property type="project" value="InterPro"/>
</dbReference>
<keyword evidence="3" id="KW-0217">Developmental protein</keyword>
<dbReference type="GO" id="GO:0005802">
    <property type="term" value="C:trans-Golgi network"/>
    <property type="evidence" value="ECO:0007669"/>
    <property type="project" value="TreeGrafter"/>
</dbReference>
<dbReference type="Gene3D" id="1.10.472.80">
    <property type="entry name" value="Ypt/Rab-GAP domain of gyp1p, domain 3"/>
    <property type="match status" value="1"/>
</dbReference>
<sequence>MQFQERDCEATAVPDADLTLVESMVTRLETFVRSTSAPDWCRVRAELASTLAQTSQRRVPDSLRLRVWNLALESPQPTTIAAAASVIERQPYNEPAPDDEADDILFTAEPPSEQGVNSDALALVSPNRVVSGAALMKDTEELASTSETAEYLDGTAARHGPLAPTSQQPQQPGRPENASPAFMNCSADEAELDVPPANADDSTLDQSPTATCAALMSDTFAVLEQDVMRTRRGLAAFERPATRARLTLWLCAFCDEHGVPYMQGMNEIAAVFVYLHETLHADATTCACYAMYKRFAERYVPLAVDPAEDPFGRLKQAFRLFNDLLWFHDPEVASRLERYQLSTDMYATAWLVTVFARNLAMETVLVLWDVLLLVADPLLTIFVALVSLVSSRQSLLISNEATLPEQLLSIPFQSRQDMEAAWQWARKLAARTPNQALDRARATIFASKPTKSPSVSATAEMIEFEPTEVLPPMRAETSESARPPLPVLLLDCRPADERQFGLVPQAILLDLDELRDAVLHGWRVGPGAAREDPLAQRLVQHVLERIGSNQDGKCWICLVGSGPPTYFDIDENEFDVSPLRYLLQHVGIHYVAPLRRGFTACEALSRSGHLSLSRYDRTMLAQVRQAKCARLVSSQDRAAAEGRPMESTVPDWRLDQQLSQALGVRRDPSREHLSTRSLAIGRWLESDQTLFAKDTPLELASPSLLRRLALYPCLKLQRKTGTFVRRYLGVSKRRLLVLAPDRGRNTTFFIKSSRSLVLLRRILFRKETRELVVFEFRSATSQAIDKRITCHLPDGLSECIDCIRNHLKLIKVQMRLQRRTTDRSNQEQGDAG</sequence>
<evidence type="ECO:0000259" key="6">
    <source>
        <dbReference type="PROSITE" id="PS50086"/>
    </source>
</evidence>
<dbReference type="InterPro" id="IPR001763">
    <property type="entry name" value="Rhodanese-like_dom"/>
</dbReference>
<evidence type="ECO:0000256" key="1">
    <source>
        <dbReference type="ARBA" id="ARBA00004601"/>
    </source>
</evidence>
<dbReference type="InterPro" id="IPR035969">
    <property type="entry name" value="Rab-GAP_TBC_sf"/>
</dbReference>
<accession>A0A7J7IID8</accession>
<protein>
    <recommendedName>
        <fullName evidence="2">TBC1 domain family member 23</fullName>
    </recommendedName>
</protein>
<feature type="domain" description="Rab-GAP TBC" evidence="6">
    <location>
        <begin position="58"/>
        <end position="375"/>
    </location>
</feature>
<dbReference type="GO" id="GO:0005829">
    <property type="term" value="C:cytosol"/>
    <property type="evidence" value="ECO:0007669"/>
    <property type="project" value="GOC"/>
</dbReference>
<reference evidence="8 9" key="1">
    <citation type="journal article" date="2020" name="J. Phycol.">
        <title>Comparative genome analysis reveals Cyanidiococcus gen. nov., a new extremophilic red algal genus sister to Cyanidioschyzon (Cyanidioschyzonaceae, Rhodophyta).</title>
        <authorList>
            <person name="Liu S.-L."/>
            <person name="Chiang Y.-R."/>
            <person name="Yoon H.S."/>
            <person name="Fu H.-Y."/>
        </authorList>
    </citation>
    <scope>NUCLEOTIDE SEQUENCE [LARGE SCALE GENOMIC DNA]</scope>
    <source>
        <strain evidence="8 9">THAL066</strain>
    </source>
</reference>
<evidence type="ECO:0000313" key="8">
    <source>
        <dbReference type="EMBL" id="KAF6002865.1"/>
    </source>
</evidence>
<feature type="region of interest" description="Disordered" evidence="5">
    <location>
        <begin position="157"/>
        <end position="180"/>
    </location>
</feature>
<evidence type="ECO:0000313" key="9">
    <source>
        <dbReference type="Proteomes" id="UP000530660"/>
    </source>
</evidence>
<feature type="domain" description="Rhodanese" evidence="7">
    <location>
        <begin position="487"/>
        <end position="538"/>
    </location>
</feature>
<dbReference type="PROSITE" id="PS50206">
    <property type="entry name" value="RHODANESE_3"/>
    <property type="match status" value="1"/>
</dbReference>
<evidence type="ECO:0000256" key="5">
    <source>
        <dbReference type="SAM" id="MobiDB-lite"/>
    </source>
</evidence>
<keyword evidence="9" id="KW-1185">Reference proteome</keyword>
<dbReference type="EMBL" id="VWRR01000009">
    <property type="protein sequence ID" value="KAF6002865.1"/>
    <property type="molecule type" value="Genomic_DNA"/>
</dbReference>
<proteinExistence type="predicted"/>
<dbReference type="Gene3D" id="1.10.8.270">
    <property type="entry name" value="putative rabgap domain of human tbc1 domain family member 14 like domains"/>
    <property type="match status" value="1"/>
</dbReference>
<evidence type="ECO:0000259" key="7">
    <source>
        <dbReference type="PROSITE" id="PS50206"/>
    </source>
</evidence>
<evidence type="ECO:0000256" key="3">
    <source>
        <dbReference type="ARBA" id="ARBA00022473"/>
    </source>
</evidence>
<dbReference type="AlphaFoldDB" id="A0A7J7IID8"/>
<name>A0A7J7IID8_9RHOD</name>